<reference evidence="3 4" key="1">
    <citation type="journal article" date="2014" name="Genome Announc.">
        <title>Draft Genome Sequence of the Boron-Tolerant and Moderately Halotolerant Bacterium Gracilibacillus boraciitolerans JCM 21714T.</title>
        <authorList>
            <person name="Ahmed I."/>
            <person name="Oshima K."/>
            <person name="Suda W."/>
            <person name="Kitamura K."/>
            <person name="Iida T."/>
            <person name="Ohmori Y."/>
            <person name="Fujiwara T."/>
            <person name="Hattori M."/>
            <person name="Ohkuma M."/>
        </authorList>
    </citation>
    <scope>NUCLEOTIDE SEQUENCE [LARGE SCALE GENOMIC DNA]</scope>
    <source>
        <strain evidence="3 4">JCM 21714</strain>
    </source>
</reference>
<dbReference type="eggNOG" id="COG2333">
    <property type="taxonomic scope" value="Bacteria"/>
</dbReference>
<accession>W4VGD9</accession>
<comment type="caution">
    <text evidence="3">The sequence shown here is derived from an EMBL/GenBank/DDBJ whole genome shotgun (WGS) entry which is preliminary data.</text>
</comment>
<gene>
    <name evidence="3" type="ORF">JCM21714_1442</name>
</gene>
<keyword evidence="1" id="KW-0732">Signal</keyword>
<organism evidence="3 4">
    <name type="scientific">Gracilibacillus boraciitolerans JCM 21714</name>
    <dbReference type="NCBI Taxonomy" id="1298598"/>
    <lineage>
        <taxon>Bacteria</taxon>
        <taxon>Bacillati</taxon>
        <taxon>Bacillota</taxon>
        <taxon>Bacilli</taxon>
        <taxon>Bacillales</taxon>
        <taxon>Bacillaceae</taxon>
        <taxon>Gracilibacillus</taxon>
    </lineage>
</organism>
<evidence type="ECO:0000259" key="2">
    <source>
        <dbReference type="Pfam" id="PF05901"/>
    </source>
</evidence>
<name>W4VGD9_9BACI</name>
<dbReference type="InterPro" id="IPR008613">
    <property type="entry name" value="Excalibur_Ca-bd_domain"/>
</dbReference>
<dbReference type="RefSeq" id="WP_035722449.1">
    <property type="nucleotide sequence ID" value="NZ_BAVS01000005.1"/>
</dbReference>
<feature type="signal peptide" evidence="1">
    <location>
        <begin position="1"/>
        <end position="22"/>
    </location>
</feature>
<dbReference type="EMBL" id="BAVS01000005">
    <property type="protein sequence ID" value="GAE92440.1"/>
    <property type="molecule type" value="Genomic_DNA"/>
</dbReference>
<proteinExistence type="predicted"/>
<evidence type="ECO:0000313" key="4">
    <source>
        <dbReference type="Proteomes" id="UP000019102"/>
    </source>
</evidence>
<dbReference type="Proteomes" id="UP000019102">
    <property type="component" value="Unassembled WGS sequence"/>
</dbReference>
<dbReference type="AlphaFoldDB" id="W4VGD9"/>
<sequence>MKSIISFFTVFALILSSGLSITATDMDCSDFANWKEAQSFFESEGGGPESDSHRLDSNGDGLACESLPGFDSSYEPYKGDKGETGIFTDTGGHWLKPILNFCII</sequence>
<keyword evidence="4" id="KW-1185">Reference proteome</keyword>
<dbReference type="Pfam" id="PF05901">
    <property type="entry name" value="Excalibur"/>
    <property type="match status" value="1"/>
</dbReference>
<evidence type="ECO:0000313" key="3">
    <source>
        <dbReference type="EMBL" id="GAE92440.1"/>
    </source>
</evidence>
<evidence type="ECO:0000256" key="1">
    <source>
        <dbReference type="SAM" id="SignalP"/>
    </source>
</evidence>
<dbReference type="STRING" id="1298598.JCM21714_1442"/>
<feature type="chain" id="PRO_5038900945" description="Excalibur calcium-binding domain-containing protein" evidence="1">
    <location>
        <begin position="23"/>
        <end position="104"/>
    </location>
</feature>
<protein>
    <recommendedName>
        <fullName evidence="2">Excalibur calcium-binding domain-containing protein</fullName>
    </recommendedName>
</protein>
<feature type="domain" description="Excalibur calcium-binding" evidence="2">
    <location>
        <begin position="27"/>
        <end position="65"/>
    </location>
</feature>